<dbReference type="AlphaFoldDB" id="A0A6G1BC91"/>
<evidence type="ECO:0000313" key="2">
    <source>
        <dbReference type="Proteomes" id="UP000475037"/>
    </source>
</evidence>
<feature type="non-terminal residue" evidence="1">
    <location>
        <position position="109"/>
    </location>
</feature>
<feature type="non-terminal residue" evidence="1">
    <location>
        <position position="1"/>
    </location>
</feature>
<reference evidence="1 2" key="1">
    <citation type="submission" date="2019-11" db="EMBL/GenBank/DDBJ databases">
        <authorList>
            <person name="Yang C."/>
            <person name="Li F."/>
        </authorList>
    </citation>
    <scope>NUCLEOTIDE SEQUENCE [LARGE SCALE GENOMIC DNA]</scope>
    <source>
        <strain evidence="1">KB4526</strain>
        <tissue evidence="1">Muscle</tissue>
    </source>
</reference>
<gene>
    <name evidence="1" type="primary">Lin1_7</name>
    <name evidence="1" type="ORF">FOF47_R06449</name>
</gene>
<protein>
    <submittedName>
        <fullName evidence="1">LIN1 transcriptase</fullName>
    </submittedName>
</protein>
<name>A0A6G1BC91_CROCR</name>
<organism evidence="1 2">
    <name type="scientific">Crocuta crocuta</name>
    <name type="common">Spotted hyena</name>
    <dbReference type="NCBI Taxonomy" id="9678"/>
    <lineage>
        <taxon>Eukaryota</taxon>
        <taxon>Metazoa</taxon>
        <taxon>Chordata</taxon>
        <taxon>Craniata</taxon>
        <taxon>Vertebrata</taxon>
        <taxon>Euteleostomi</taxon>
        <taxon>Mammalia</taxon>
        <taxon>Eutheria</taxon>
        <taxon>Laurasiatheria</taxon>
        <taxon>Carnivora</taxon>
        <taxon>Feliformia</taxon>
        <taxon>Hyaenidae</taxon>
        <taxon>Crocuta</taxon>
    </lineage>
</organism>
<dbReference type="EMBL" id="VOAJ01001037">
    <property type="protein sequence ID" value="KAF0885589.1"/>
    <property type="molecule type" value="Genomic_DNA"/>
</dbReference>
<proteinExistence type="predicted"/>
<accession>A0A6G1BC91</accession>
<sequence length="109" mass="12739">IENPGLDPQMYGQLIFDKAGKSIQWKNDSLFSKLCWENWTKTCRRMNLDHFLISYTKINSKWMQNLNMRQESIRILGGETGSNLGSSNFLLDVSLQARETNAKMNYWDL</sequence>
<keyword evidence="2" id="KW-1185">Reference proteome</keyword>
<evidence type="ECO:0000313" key="1">
    <source>
        <dbReference type="EMBL" id="KAF0885589.1"/>
    </source>
</evidence>
<comment type="caution">
    <text evidence="1">The sequence shown here is derived from an EMBL/GenBank/DDBJ whole genome shotgun (WGS) entry which is preliminary data.</text>
</comment>
<dbReference type="Proteomes" id="UP000475037">
    <property type="component" value="Unassembled WGS sequence"/>
</dbReference>